<dbReference type="EMBL" id="BKCJ010004898">
    <property type="protein sequence ID" value="GEU63723.1"/>
    <property type="molecule type" value="Genomic_DNA"/>
</dbReference>
<dbReference type="SUPFAM" id="SSF56672">
    <property type="entry name" value="DNA/RNA polymerases"/>
    <property type="match status" value="1"/>
</dbReference>
<dbReference type="PANTHER" id="PTHR24559:SF444">
    <property type="entry name" value="REVERSE TRANSCRIPTASE DOMAIN-CONTAINING PROTEIN"/>
    <property type="match status" value="1"/>
</dbReference>
<evidence type="ECO:0000313" key="3">
    <source>
        <dbReference type="EMBL" id="GEU63723.1"/>
    </source>
</evidence>
<dbReference type="Gene3D" id="3.10.10.10">
    <property type="entry name" value="HIV Type 1 Reverse Transcriptase, subunit A, domain 1"/>
    <property type="match status" value="1"/>
</dbReference>
<dbReference type="Gene3D" id="2.40.70.10">
    <property type="entry name" value="Acid Proteases"/>
    <property type="match status" value="1"/>
</dbReference>
<feature type="region of interest" description="Disordered" evidence="1">
    <location>
        <begin position="323"/>
        <end position="343"/>
    </location>
</feature>
<feature type="domain" description="Integrase catalytic" evidence="2">
    <location>
        <begin position="916"/>
        <end position="1007"/>
    </location>
</feature>
<dbReference type="SUPFAM" id="SSF53098">
    <property type="entry name" value="Ribonuclease H-like"/>
    <property type="match status" value="1"/>
</dbReference>
<accession>A0A6L2LPI6</accession>
<dbReference type="Pfam" id="PF00078">
    <property type="entry name" value="RVT_1"/>
    <property type="match status" value="1"/>
</dbReference>
<dbReference type="InterPro" id="IPR001584">
    <property type="entry name" value="Integrase_cat-core"/>
</dbReference>
<dbReference type="AlphaFoldDB" id="A0A6L2LPI6"/>
<dbReference type="InterPro" id="IPR036397">
    <property type="entry name" value="RNaseH_sf"/>
</dbReference>
<dbReference type="InterPro" id="IPR053134">
    <property type="entry name" value="RNA-dir_DNA_polymerase"/>
</dbReference>
<proteinExistence type="predicted"/>
<dbReference type="InterPro" id="IPR000477">
    <property type="entry name" value="RT_dom"/>
</dbReference>
<dbReference type="GO" id="GO:0015074">
    <property type="term" value="P:DNA integration"/>
    <property type="evidence" value="ECO:0007669"/>
    <property type="project" value="InterPro"/>
</dbReference>
<dbReference type="GO" id="GO:0003676">
    <property type="term" value="F:nucleic acid binding"/>
    <property type="evidence" value="ECO:0007669"/>
    <property type="project" value="InterPro"/>
</dbReference>
<evidence type="ECO:0000256" key="1">
    <source>
        <dbReference type="SAM" id="MobiDB-lite"/>
    </source>
</evidence>
<dbReference type="InterPro" id="IPR012337">
    <property type="entry name" value="RNaseH-like_sf"/>
</dbReference>
<dbReference type="PROSITE" id="PS50994">
    <property type="entry name" value="INTEGRASE"/>
    <property type="match status" value="1"/>
</dbReference>
<dbReference type="Gene3D" id="3.30.420.10">
    <property type="entry name" value="Ribonuclease H-like superfamily/Ribonuclease H"/>
    <property type="match status" value="1"/>
</dbReference>
<sequence length="1148" mass="130036">MADQRTMAELLRAPIEGYAEAIVVPHILADHFELKHSLINLVTSKQFFGFEKEDPHSHIRYFNKITSIFKYRDSKFRNSRNKPIVSQVKASNVDSSEIASVIASVVSSAMTAMFKPHQVTPPLASIKAVKESCVTCGNAHSYRQCPVTDGNTFLGYQDNNQGYGLAVTVNYNAGGSSYRTQGDCSLLSYRSNNYLGPPPGFTQPNYLNNPNFQNRNKQNHFQNRSNLGYPNQAFNQGNRANQMTKMEKDFNERPRGALPSNTIPNPREDVKVITTWSGMTLVGPSVLPPNPSSKEVERNPKTTIDQVHISNSESIIRVPSLVSQPAPVSNPKENPERNPNQPPIPYPFSFAEALAQMPKYAKMLKDLLTNKEKLLELANTPLNENCSAVILKKLPEKLKDTGRFLIPCEFHRLESCMALANLGASINLMPLSVWKTLSLPELSTTRMTLELATRTVAIPAGRPFLRMAHALNDVHGERLTLQVGDEELVFNVKSISKYPQKDSDFILEETDVFLSLVDSITPDIDNGIYDSEGDILFLEELLSDDPTNDIPPSKKLKNDEIKMTNSSIEDPPELELKDLPPHLEYAFLEGTSKFHRRVNPKIHEVIKTEFIKLLDAGLIYPILDSPWVSHVDVVPKKGGITVVTNDNNELTLTRLMIEFLAGNEFYFFLDGFSGYFQIPIDPQDQEKTTFTCPYGTFAYRMMPFGLCNGPRTFQRCMVAIFHDTIEKSIEVFMDDFLVFGDSFTLCLSHLDMMTKSGIEVDHAKVDVNTKLPPPTIVKGIRSFLENFTADHLSRLENPHKGDLIEMEMNDNFPHEFLNMIDLNDDSDPPWFTDIANYLVGNVLVGGLSSPQKKKFFKDIRRYFWDDPYLFSVCADQIIRRCVDGNEAMENLKACHHGPTSGHHGPNYTAKKVFDSGFFWPTIYRNAYDMGIDFMGPFSSSRGNKYTLVAVDYVSKWVEAKALPTNNARVVVKFLKQLFSRFGTPHAIINDQGTHFCNDQFAKVLEKLVYGKACHLPIELEHKAYCALKWTNFDLKTAGDHQKVQLNELRDQAYENSLIYKEKTKKIHDSKNKNREFHVSHRVLLFNFRLKIFSDKLESRWSGLFTIIEVFPYGTVKLSQPNGPNFKVNGHRIKHYFGEDVPPLVVLGL</sequence>
<dbReference type="Gene3D" id="3.30.70.270">
    <property type="match status" value="1"/>
</dbReference>
<dbReference type="Pfam" id="PF00665">
    <property type="entry name" value="rve"/>
    <property type="match status" value="1"/>
</dbReference>
<comment type="caution">
    <text evidence="3">The sequence shown here is derived from an EMBL/GenBank/DDBJ whole genome shotgun (WGS) entry which is preliminary data.</text>
</comment>
<dbReference type="InterPro" id="IPR043128">
    <property type="entry name" value="Rev_trsase/Diguanyl_cyclase"/>
</dbReference>
<organism evidence="3">
    <name type="scientific">Tanacetum cinerariifolium</name>
    <name type="common">Dalmatian daisy</name>
    <name type="synonym">Chrysanthemum cinerariifolium</name>
    <dbReference type="NCBI Taxonomy" id="118510"/>
    <lineage>
        <taxon>Eukaryota</taxon>
        <taxon>Viridiplantae</taxon>
        <taxon>Streptophyta</taxon>
        <taxon>Embryophyta</taxon>
        <taxon>Tracheophyta</taxon>
        <taxon>Spermatophyta</taxon>
        <taxon>Magnoliopsida</taxon>
        <taxon>eudicotyledons</taxon>
        <taxon>Gunneridae</taxon>
        <taxon>Pentapetalae</taxon>
        <taxon>asterids</taxon>
        <taxon>campanulids</taxon>
        <taxon>Asterales</taxon>
        <taxon>Asteraceae</taxon>
        <taxon>Asteroideae</taxon>
        <taxon>Anthemideae</taxon>
        <taxon>Anthemidinae</taxon>
        <taxon>Tanacetum</taxon>
    </lineage>
</organism>
<reference evidence="3" key="1">
    <citation type="journal article" date="2019" name="Sci. Rep.">
        <title>Draft genome of Tanacetum cinerariifolium, the natural source of mosquito coil.</title>
        <authorList>
            <person name="Yamashiro T."/>
            <person name="Shiraishi A."/>
            <person name="Satake H."/>
            <person name="Nakayama K."/>
        </authorList>
    </citation>
    <scope>NUCLEOTIDE SEQUENCE</scope>
</reference>
<gene>
    <name evidence="3" type="ORF">Tci_035701</name>
</gene>
<dbReference type="CDD" id="cd01647">
    <property type="entry name" value="RT_LTR"/>
    <property type="match status" value="1"/>
</dbReference>
<name>A0A6L2LPI6_TANCI</name>
<dbReference type="InterPro" id="IPR043502">
    <property type="entry name" value="DNA/RNA_pol_sf"/>
</dbReference>
<evidence type="ECO:0000259" key="2">
    <source>
        <dbReference type="PROSITE" id="PS50994"/>
    </source>
</evidence>
<dbReference type="PANTHER" id="PTHR24559">
    <property type="entry name" value="TRANSPOSON TY3-I GAG-POL POLYPROTEIN"/>
    <property type="match status" value="1"/>
</dbReference>
<dbReference type="InterPro" id="IPR021109">
    <property type="entry name" value="Peptidase_aspartic_dom_sf"/>
</dbReference>
<protein>
    <recommendedName>
        <fullName evidence="2">Integrase catalytic domain-containing protein</fullName>
    </recommendedName>
</protein>